<gene>
    <name evidence="2" type="ORF">LEP1GSC150_0302</name>
</gene>
<evidence type="ECO:0000256" key="1">
    <source>
        <dbReference type="SAM" id="Phobius"/>
    </source>
</evidence>
<organism evidence="2 3">
    <name type="scientific">Leptospira interrogans serovar Copenhageni str. LT2050</name>
    <dbReference type="NCBI Taxonomy" id="1001598"/>
    <lineage>
        <taxon>Bacteria</taxon>
        <taxon>Pseudomonadati</taxon>
        <taxon>Spirochaetota</taxon>
        <taxon>Spirochaetia</taxon>
        <taxon>Leptospirales</taxon>
        <taxon>Leptospiraceae</taxon>
        <taxon>Leptospira</taxon>
    </lineage>
</organism>
<keyword evidence="1" id="KW-1133">Transmembrane helix</keyword>
<proteinExistence type="predicted"/>
<keyword evidence="1" id="KW-0812">Transmembrane</keyword>
<protein>
    <submittedName>
        <fullName evidence="2">Uncharacterized protein</fullName>
    </submittedName>
</protein>
<dbReference type="EMBL" id="AFMD02000082">
    <property type="protein sequence ID" value="EMG23644.1"/>
    <property type="molecule type" value="Genomic_DNA"/>
</dbReference>
<accession>M3HH50</accession>
<keyword evidence="1" id="KW-0472">Membrane</keyword>
<evidence type="ECO:0000313" key="3">
    <source>
        <dbReference type="Proteomes" id="UP000011778"/>
    </source>
</evidence>
<name>M3HH50_LEPIT</name>
<feature type="transmembrane region" description="Helical" evidence="1">
    <location>
        <begin position="14"/>
        <end position="33"/>
    </location>
</feature>
<sequence length="34" mass="4177">MTIFWILFKVVTQFIHYLFKNLFLFIGFTLFCAN</sequence>
<feature type="non-terminal residue" evidence="2">
    <location>
        <position position="34"/>
    </location>
</feature>
<reference evidence="2 3" key="1">
    <citation type="submission" date="2013-02" db="EMBL/GenBank/DDBJ databases">
        <authorList>
            <person name="Harkins D.M."/>
            <person name="Durkin A.S."/>
            <person name="Brinkac L.M."/>
            <person name="Haft D.H."/>
            <person name="Selengut J.D."/>
            <person name="Sanka R."/>
            <person name="DePew J."/>
            <person name="Purushe J."/>
            <person name="Tulsiani S.M."/>
            <person name="Graham G.C."/>
            <person name="Burns M.-A."/>
            <person name="Dohnt M.F."/>
            <person name="Smythe L.D."/>
            <person name="McKay D.B."/>
            <person name="Craig S.B."/>
            <person name="Vinetz J.M."/>
            <person name="Sutton G.G."/>
            <person name="Nierman W.C."/>
            <person name="Fouts D.E."/>
        </authorList>
    </citation>
    <scope>NUCLEOTIDE SEQUENCE [LARGE SCALE GENOMIC DNA]</scope>
    <source>
        <strain evidence="2 3">LT2050</strain>
    </source>
</reference>
<comment type="caution">
    <text evidence="2">The sequence shown here is derived from an EMBL/GenBank/DDBJ whole genome shotgun (WGS) entry which is preliminary data.</text>
</comment>
<evidence type="ECO:0000313" key="2">
    <source>
        <dbReference type="EMBL" id="EMG23644.1"/>
    </source>
</evidence>
<dbReference type="AlphaFoldDB" id="M3HH50"/>
<dbReference type="Proteomes" id="UP000011778">
    <property type="component" value="Unassembled WGS sequence"/>
</dbReference>